<dbReference type="HAMAP" id="MF_00528">
    <property type="entry name" value="Maf"/>
    <property type="match status" value="1"/>
</dbReference>
<sequence>MAQRWRPGARAGVGERVRRRVFGCEVGRFGRSGVERPASRLKRAKVVLVCEASSGMLHLCRNELKQVKVVLASQSPRRQELMGSLGLTFETSVSTFDEDLDKSNYPEAADYAADTAFHKVQDVFTRITEDPSREQGDRYLVIGADTVVDLGGQVMEKPSDKQHAFEMLKQLSGNSHRVHTGVAVCHFEIPRRDGSDGKAVPLAFTKCSETTAVTFSDLPDEVIHAYIESGEPMDKAGSYGIQGAGGSMVSGIQGCYFNVMGLPLNRLSKVLIDLLKTN</sequence>
<dbReference type="AlphaFoldDB" id="A0A7S3E1T7"/>
<reference evidence="3" key="1">
    <citation type="submission" date="2021-01" db="EMBL/GenBank/DDBJ databases">
        <authorList>
            <person name="Corre E."/>
            <person name="Pelletier E."/>
            <person name="Niang G."/>
            <person name="Scheremetjew M."/>
            <person name="Finn R."/>
            <person name="Kale V."/>
            <person name="Holt S."/>
            <person name="Cochrane G."/>
            <person name="Meng A."/>
            <person name="Brown T."/>
            <person name="Cohen L."/>
        </authorList>
    </citation>
    <scope>NUCLEOTIDE SEQUENCE</scope>
    <source>
        <strain evidence="3">RCC856</strain>
    </source>
</reference>
<evidence type="ECO:0000256" key="1">
    <source>
        <dbReference type="ARBA" id="ARBA00001968"/>
    </source>
</evidence>
<proteinExistence type="inferred from homology"/>
<dbReference type="GO" id="GO:0047429">
    <property type="term" value="F:nucleoside triphosphate diphosphatase activity"/>
    <property type="evidence" value="ECO:0007669"/>
    <property type="project" value="InterPro"/>
</dbReference>
<organism evidence="3">
    <name type="scientific">Chloropicon laureae</name>
    <dbReference type="NCBI Taxonomy" id="464258"/>
    <lineage>
        <taxon>Eukaryota</taxon>
        <taxon>Viridiplantae</taxon>
        <taxon>Chlorophyta</taxon>
        <taxon>Chloropicophyceae</taxon>
        <taxon>Chloropicales</taxon>
        <taxon>Chloropicaceae</taxon>
        <taxon>Chloropicon</taxon>
    </lineage>
</organism>
<keyword evidence="2" id="KW-0378">Hydrolase</keyword>
<dbReference type="NCBIfam" id="TIGR00172">
    <property type="entry name" value="maf"/>
    <property type="match status" value="1"/>
</dbReference>
<evidence type="ECO:0008006" key="4">
    <source>
        <dbReference type="Google" id="ProtNLM"/>
    </source>
</evidence>
<accession>A0A7S3E1T7</accession>
<dbReference type="Gene3D" id="3.90.950.10">
    <property type="match status" value="1"/>
</dbReference>
<dbReference type="InterPro" id="IPR029001">
    <property type="entry name" value="ITPase-like_fam"/>
</dbReference>
<protein>
    <recommendedName>
        <fullName evidence="4">Maf-like protein</fullName>
    </recommendedName>
</protein>
<dbReference type="EMBL" id="HBHU01005565">
    <property type="protein sequence ID" value="CAE0017502.1"/>
    <property type="molecule type" value="Transcribed_RNA"/>
</dbReference>
<gene>
    <name evidence="3" type="ORF">CLAU1311_LOCUS3585</name>
</gene>
<dbReference type="InterPro" id="IPR003697">
    <property type="entry name" value="Maf-like"/>
</dbReference>
<evidence type="ECO:0000256" key="2">
    <source>
        <dbReference type="ARBA" id="ARBA00022801"/>
    </source>
</evidence>
<comment type="cofactor">
    <cofactor evidence="1">
        <name>a divalent metal cation</name>
        <dbReference type="ChEBI" id="CHEBI:60240"/>
    </cofactor>
</comment>
<dbReference type="SUPFAM" id="SSF52972">
    <property type="entry name" value="ITPase-like"/>
    <property type="match status" value="1"/>
</dbReference>
<name>A0A7S3E1T7_9CHLO</name>
<dbReference type="CDD" id="cd00555">
    <property type="entry name" value="Maf"/>
    <property type="match status" value="1"/>
</dbReference>
<dbReference type="PANTHER" id="PTHR43213">
    <property type="entry name" value="BIFUNCTIONAL DTTP/UTP PYROPHOSPHATASE/METHYLTRANSFERASE PROTEIN-RELATED"/>
    <property type="match status" value="1"/>
</dbReference>
<dbReference type="Pfam" id="PF02545">
    <property type="entry name" value="Maf"/>
    <property type="match status" value="1"/>
</dbReference>
<evidence type="ECO:0000313" key="3">
    <source>
        <dbReference type="EMBL" id="CAE0017502.1"/>
    </source>
</evidence>
<dbReference type="PANTHER" id="PTHR43213:SF5">
    <property type="entry name" value="BIFUNCTIONAL DTTP_UTP PYROPHOSPHATASE_METHYLTRANSFERASE PROTEIN-RELATED"/>
    <property type="match status" value="1"/>
</dbReference>